<evidence type="ECO:0000256" key="7">
    <source>
        <dbReference type="ARBA" id="ARBA00022723"/>
    </source>
</evidence>
<dbReference type="GO" id="GO:0051539">
    <property type="term" value="F:4 iron, 4 sulfur cluster binding"/>
    <property type="evidence" value="ECO:0007669"/>
    <property type="project" value="UniProtKB-KW"/>
</dbReference>
<dbReference type="InterPro" id="IPR023170">
    <property type="entry name" value="HhH_base_excis_C"/>
</dbReference>
<evidence type="ECO:0000256" key="11">
    <source>
        <dbReference type="ARBA" id="ARBA00023014"/>
    </source>
</evidence>
<evidence type="ECO:0000256" key="5">
    <source>
        <dbReference type="ARBA" id="ARBA00022023"/>
    </source>
</evidence>
<keyword evidence="12" id="KW-0234">DNA repair</keyword>
<dbReference type="GO" id="GO:0046872">
    <property type="term" value="F:metal ion binding"/>
    <property type="evidence" value="ECO:0007669"/>
    <property type="project" value="UniProtKB-KW"/>
</dbReference>
<dbReference type="InterPro" id="IPR003265">
    <property type="entry name" value="HhH-GPD_domain"/>
</dbReference>
<evidence type="ECO:0000256" key="14">
    <source>
        <dbReference type="SAM" id="MobiDB-lite"/>
    </source>
</evidence>
<evidence type="ECO:0000256" key="8">
    <source>
        <dbReference type="ARBA" id="ARBA00022763"/>
    </source>
</evidence>
<evidence type="ECO:0000256" key="1">
    <source>
        <dbReference type="ARBA" id="ARBA00000843"/>
    </source>
</evidence>
<keyword evidence="8" id="KW-0227">DNA damage</keyword>
<dbReference type="GO" id="GO:0005634">
    <property type="term" value="C:nucleus"/>
    <property type="evidence" value="ECO:0007669"/>
    <property type="project" value="TreeGrafter"/>
</dbReference>
<comment type="catalytic activity">
    <reaction evidence="1">
        <text>Hydrolyzes free adenine bases from 7,8-dihydro-8-oxoguanine:adenine mismatched double-stranded DNA, leaving an apurinic site.</text>
        <dbReference type="EC" id="3.2.2.31"/>
    </reaction>
</comment>
<dbReference type="GO" id="GO:0000701">
    <property type="term" value="F:purine-specific mismatch base pair DNA N-glycosylase activity"/>
    <property type="evidence" value="ECO:0007669"/>
    <property type="project" value="UniProtKB-EC"/>
</dbReference>
<dbReference type="GO" id="GO:0006285">
    <property type="term" value="P:base-excision repair, AP site formation"/>
    <property type="evidence" value="ECO:0007669"/>
    <property type="project" value="UniProtKB-ARBA"/>
</dbReference>
<keyword evidence="6" id="KW-0004">4Fe-4S</keyword>
<feature type="region of interest" description="Disordered" evidence="14">
    <location>
        <begin position="25"/>
        <end position="46"/>
    </location>
</feature>
<dbReference type="GO" id="GO:0035485">
    <property type="term" value="F:adenine/guanine mispair binding"/>
    <property type="evidence" value="ECO:0007669"/>
    <property type="project" value="TreeGrafter"/>
</dbReference>
<evidence type="ECO:0000256" key="4">
    <source>
        <dbReference type="ARBA" id="ARBA00012045"/>
    </source>
</evidence>
<accession>A0A286UWW9</accession>
<dbReference type="SUPFAM" id="SSF55811">
    <property type="entry name" value="Nudix"/>
    <property type="match status" value="1"/>
</dbReference>
<evidence type="ECO:0000256" key="2">
    <source>
        <dbReference type="ARBA" id="ARBA00001966"/>
    </source>
</evidence>
<evidence type="ECO:0000313" key="17">
    <source>
        <dbReference type="Proteomes" id="UP000217199"/>
    </source>
</evidence>
<dbReference type="CDD" id="cd00056">
    <property type="entry name" value="ENDO3c"/>
    <property type="match status" value="1"/>
</dbReference>
<dbReference type="SUPFAM" id="SSF48150">
    <property type="entry name" value="DNA-glycosylase"/>
    <property type="match status" value="1"/>
</dbReference>
<keyword evidence="10" id="KW-0408">Iron</keyword>
<feature type="compositionally biased region" description="Basic residues" evidence="14">
    <location>
        <begin position="469"/>
        <end position="478"/>
    </location>
</feature>
<evidence type="ECO:0000256" key="13">
    <source>
        <dbReference type="ARBA" id="ARBA00023295"/>
    </source>
</evidence>
<evidence type="ECO:0000256" key="12">
    <source>
        <dbReference type="ARBA" id="ARBA00023204"/>
    </source>
</evidence>
<dbReference type="SMART" id="SM00478">
    <property type="entry name" value="ENDO3c"/>
    <property type="match status" value="1"/>
</dbReference>
<dbReference type="EMBL" id="NBII01000001">
    <property type="protein sequence ID" value="PAV24051.1"/>
    <property type="molecule type" value="Genomic_DNA"/>
</dbReference>
<name>A0A286UWW9_9AGAM</name>
<evidence type="ECO:0000256" key="9">
    <source>
        <dbReference type="ARBA" id="ARBA00022801"/>
    </source>
</evidence>
<dbReference type="OrthoDB" id="10248838at2759"/>
<evidence type="ECO:0000313" key="16">
    <source>
        <dbReference type="EMBL" id="PAV24051.1"/>
    </source>
</evidence>
<keyword evidence="11" id="KW-0411">Iron-sulfur</keyword>
<reference evidence="16 17" key="1">
    <citation type="journal article" date="2017" name="Mol. Ecol.">
        <title>Comparative and population genomic landscape of Phellinus noxius: A hypervariable fungus causing root rot in trees.</title>
        <authorList>
            <person name="Chung C.L."/>
            <person name="Lee T.J."/>
            <person name="Akiba M."/>
            <person name="Lee H.H."/>
            <person name="Kuo T.H."/>
            <person name="Liu D."/>
            <person name="Ke H.M."/>
            <person name="Yokoi T."/>
            <person name="Roa M.B."/>
            <person name="Lu M.J."/>
            <person name="Chang Y.Y."/>
            <person name="Ann P.J."/>
            <person name="Tsai J.N."/>
            <person name="Chen C.Y."/>
            <person name="Tzean S.S."/>
            <person name="Ota Y."/>
            <person name="Hattori T."/>
            <person name="Sahashi N."/>
            <person name="Liou R.F."/>
            <person name="Kikuchi T."/>
            <person name="Tsai I.J."/>
        </authorList>
    </citation>
    <scope>NUCLEOTIDE SEQUENCE [LARGE SCALE GENOMIC DNA]</scope>
    <source>
        <strain evidence="16 17">FFPRI411160</strain>
    </source>
</reference>
<feature type="compositionally biased region" description="Basic and acidic residues" evidence="14">
    <location>
        <begin position="479"/>
        <end position="490"/>
    </location>
</feature>
<feature type="region of interest" description="Disordered" evidence="14">
    <location>
        <begin position="439"/>
        <end position="490"/>
    </location>
</feature>
<dbReference type="GO" id="GO:0006298">
    <property type="term" value="P:mismatch repair"/>
    <property type="evidence" value="ECO:0007669"/>
    <property type="project" value="TreeGrafter"/>
</dbReference>
<dbReference type="STRING" id="2282107.A0A286UWW9"/>
<evidence type="ECO:0000256" key="3">
    <source>
        <dbReference type="ARBA" id="ARBA00008343"/>
    </source>
</evidence>
<sequence length="527" mass="59412">MISSGTRKRAKVSYIDEDSEIEQIENKKPVKRKRNKKSHSDDEFEINSRPNVIPSVTHLASLHCIKDAKTIRTALLGWYAGVHEARGMPWRKPFDPSLDAKGRSQRAYEVWISEIMLQQTQVATVIPYYNKWMEKFPTIKDLARSDIESVNAIWKGLGYYSRAARLLSGAQKIVKEYDGIFPDNAKDMIENVPGIGRYSAGAISSIAYNQCEPVLDGNVNRLLSRMLALHANPKGKATLDILWSGAEAMVVDADRPGDTNQALIELGATVCKPRDPNCSSCPLTDHCNAYLESRNLPPQEQDIEELCSLCEPVTSEEDAGVMRYPMKVVRKKAREEIDLVNIVEWRSPQKKRFFLLVRRPEKGLLAGLHEFPSRVNVEDNETKNQTSLRRIGQTELGNVLKNSVPPYTPSNLLGFKPKNNGESKTYRIQWILLEGLERPDGKVDPPEPNTNYVFNGGDNDENSEETSKMPRKGGKKKEKASEKVEEDKPGKTLRWVEYDEVSKANIGTGVMKVWKKANEAWATPTLV</sequence>
<dbReference type="InterPro" id="IPR003651">
    <property type="entry name" value="Endonuclease3_FeS-loop_motif"/>
</dbReference>
<gene>
    <name evidence="16" type="ORF">PNOK_0111900</name>
</gene>
<dbReference type="AlphaFoldDB" id="A0A286UWW9"/>
<dbReference type="SMART" id="SM00525">
    <property type="entry name" value="FES"/>
    <property type="match status" value="1"/>
</dbReference>
<evidence type="ECO:0000256" key="6">
    <source>
        <dbReference type="ARBA" id="ARBA00022485"/>
    </source>
</evidence>
<dbReference type="PANTHER" id="PTHR42944:SF1">
    <property type="entry name" value="ADENINE DNA GLYCOSYLASE"/>
    <property type="match status" value="1"/>
</dbReference>
<dbReference type="Gene3D" id="1.10.340.30">
    <property type="entry name" value="Hypothetical protein, domain 2"/>
    <property type="match status" value="1"/>
</dbReference>
<dbReference type="GO" id="GO:0032357">
    <property type="term" value="F:oxidized purine DNA binding"/>
    <property type="evidence" value="ECO:0007669"/>
    <property type="project" value="TreeGrafter"/>
</dbReference>
<keyword evidence="9" id="KW-0378">Hydrolase</keyword>
<dbReference type="Proteomes" id="UP000217199">
    <property type="component" value="Unassembled WGS sequence"/>
</dbReference>
<comment type="similarity">
    <text evidence="3">Belongs to the Nth/MutY family.</text>
</comment>
<keyword evidence="13" id="KW-0326">Glycosidase</keyword>
<proteinExistence type="inferred from homology"/>
<dbReference type="Pfam" id="PF00730">
    <property type="entry name" value="HhH-GPD"/>
    <property type="match status" value="1"/>
</dbReference>
<protein>
    <recommendedName>
        <fullName evidence="5">Adenine DNA glycosylase</fullName>
        <ecNumber evidence="4">3.2.2.31</ecNumber>
    </recommendedName>
</protein>
<dbReference type="Gene3D" id="1.10.1670.10">
    <property type="entry name" value="Helix-hairpin-Helix base-excision DNA repair enzymes (C-terminal)"/>
    <property type="match status" value="1"/>
</dbReference>
<dbReference type="EC" id="3.2.2.31" evidence="4"/>
<dbReference type="InterPro" id="IPR015797">
    <property type="entry name" value="NUDIX_hydrolase-like_dom_sf"/>
</dbReference>
<dbReference type="FunFam" id="1.10.340.30:FF:000002">
    <property type="entry name" value="Adenine DNA glycosylase"/>
    <property type="match status" value="1"/>
</dbReference>
<keyword evidence="7" id="KW-0479">Metal-binding</keyword>
<dbReference type="PANTHER" id="PTHR42944">
    <property type="entry name" value="ADENINE DNA GLYCOSYLASE"/>
    <property type="match status" value="1"/>
</dbReference>
<comment type="cofactor">
    <cofactor evidence="2">
        <name>[4Fe-4S] cluster</name>
        <dbReference type="ChEBI" id="CHEBI:49883"/>
    </cofactor>
</comment>
<organism evidence="16 17">
    <name type="scientific">Pyrrhoderma noxium</name>
    <dbReference type="NCBI Taxonomy" id="2282107"/>
    <lineage>
        <taxon>Eukaryota</taxon>
        <taxon>Fungi</taxon>
        <taxon>Dikarya</taxon>
        <taxon>Basidiomycota</taxon>
        <taxon>Agaricomycotina</taxon>
        <taxon>Agaricomycetes</taxon>
        <taxon>Hymenochaetales</taxon>
        <taxon>Hymenochaetaceae</taxon>
        <taxon>Pyrrhoderma</taxon>
    </lineage>
</organism>
<dbReference type="InterPro" id="IPR044298">
    <property type="entry name" value="MIG/MutY"/>
</dbReference>
<keyword evidence="17" id="KW-1185">Reference proteome</keyword>
<comment type="caution">
    <text evidence="16">The sequence shown here is derived from an EMBL/GenBank/DDBJ whole genome shotgun (WGS) entry which is preliminary data.</text>
</comment>
<dbReference type="InterPro" id="IPR011257">
    <property type="entry name" value="DNA_glycosylase"/>
</dbReference>
<evidence type="ECO:0000259" key="15">
    <source>
        <dbReference type="SMART" id="SM00478"/>
    </source>
</evidence>
<dbReference type="Gene3D" id="3.90.79.10">
    <property type="entry name" value="Nucleoside Triphosphate Pyrophosphohydrolase"/>
    <property type="match status" value="1"/>
</dbReference>
<dbReference type="GO" id="GO:0034039">
    <property type="term" value="F:8-oxo-7,8-dihydroguanine DNA N-glycosylase activity"/>
    <property type="evidence" value="ECO:0007669"/>
    <property type="project" value="TreeGrafter"/>
</dbReference>
<feature type="domain" description="HhH-GPD" evidence="15">
    <location>
        <begin position="116"/>
        <end position="269"/>
    </location>
</feature>
<dbReference type="InParanoid" id="A0A286UWW9"/>
<evidence type="ECO:0000256" key="10">
    <source>
        <dbReference type="ARBA" id="ARBA00023004"/>
    </source>
</evidence>
<dbReference type="FunCoup" id="A0A286UWW9">
    <property type="interactions" value="254"/>
</dbReference>